<dbReference type="Proteomes" id="UP000254209">
    <property type="component" value="Unassembled WGS sequence"/>
</dbReference>
<accession>A0A376BRL3</accession>
<dbReference type="EMBL" id="UFSO01000003">
    <property type="protein sequence ID" value="SSY79560.1"/>
    <property type="molecule type" value="Genomic_DNA"/>
</dbReference>
<keyword evidence="2" id="KW-1185">Reference proteome</keyword>
<proteinExistence type="predicted"/>
<name>A0A376BRL3_9NEIS</name>
<dbReference type="RefSeq" id="WP_034292817.1">
    <property type="nucleotide sequence ID" value="NZ_CP091519.2"/>
</dbReference>
<dbReference type="AlphaFoldDB" id="A0A376BRL3"/>
<evidence type="ECO:0000313" key="1">
    <source>
        <dbReference type="EMBL" id="SSY79560.1"/>
    </source>
</evidence>
<gene>
    <name evidence="1" type="ORF">NCTC10283_01415</name>
</gene>
<dbReference type="OrthoDB" id="9979864at2"/>
<evidence type="ECO:0000313" key="2">
    <source>
        <dbReference type="Proteomes" id="UP000254209"/>
    </source>
</evidence>
<organism evidence="1 2">
    <name type="scientific">Alysiella crassa</name>
    <dbReference type="NCBI Taxonomy" id="153491"/>
    <lineage>
        <taxon>Bacteria</taxon>
        <taxon>Pseudomonadati</taxon>
        <taxon>Pseudomonadota</taxon>
        <taxon>Betaproteobacteria</taxon>
        <taxon>Neisseriales</taxon>
        <taxon>Neisseriaceae</taxon>
        <taxon>Alysiella</taxon>
    </lineage>
</organism>
<sequence>MLLLVCCGILTACSAADEAMFDPEASYLNDKVVSSVPKSQSITVVGSMVDETGNYLPAYPYPMYKKAHKIVHLSPVPTNLTVRCEAESVNSGVHGGLVRSKRYATTTVNYPFQAGKTYQIFCNLQIHNNYKVVVREVPDGTKFQTVRSADFKTNQPNDSNRVRFEITGKSSRSFWRLAGNEYMAVRNWDGKLGETAELAAPLNSVTVECQTSRDRITVPLTGNFQAGKTYRLACRKNAQGLVEAYVAESK</sequence>
<protein>
    <submittedName>
        <fullName evidence="1">Uncharacterized protein</fullName>
    </submittedName>
</protein>
<reference evidence="1 2" key="1">
    <citation type="submission" date="2018-06" db="EMBL/GenBank/DDBJ databases">
        <authorList>
            <consortium name="Pathogen Informatics"/>
            <person name="Doyle S."/>
        </authorList>
    </citation>
    <scope>NUCLEOTIDE SEQUENCE [LARGE SCALE GENOMIC DNA]</scope>
    <source>
        <strain evidence="1 2">NCTC10283</strain>
    </source>
</reference>